<protein>
    <submittedName>
        <fullName evidence="2">RING-type domain-containing protein</fullName>
    </submittedName>
</protein>
<evidence type="ECO:0000313" key="1">
    <source>
        <dbReference type="Proteomes" id="UP000887576"/>
    </source>
</evidence>
<organism evidence="1 2">
    <name type="scientific">Panagrolaimus sp. JU765</name>
    <dbReference type="NCBI Taxonomy" id="591449"/>
    <lineage>
        <taxon>Eukaryota</taxon>
        <taxon>Metazoa</taxon>
        <taxon>Ecdysozoa</taxon>
        <taxon>Nematoda</taxon>
        <taxon>Chromadorea</taxon>
        <taxon>Rhabditida</taxon>
        <taxon>Tylenchina</taxon>
        <taxon>Panagrolaimomorpha</taxon>
        <taxon>Panagrolaimoidea</taxon>
        <taxon>Panagrolaimidae</taxon>
        <taxon>Panagrolaimus</taxon>
    </lineage>
</organism>
<reference evidence="2" key="1">
    <citation type="submission" date="2022-11" db="UniProtKB">
        <authorList>
            <consortium name="WormBaseParasite"/>
        </authorList>
    </citation>
    <scope>IDENTIFICATION</scope>
</reference>
<sequence length="171" mass="19283">MMKKSKSSHGLISKKGLFGNIFKFFHSPEDEHTKLIEAVDDSDKIRISTEGLRCPICFTVFGSAPTILPCGHSFCTTCIQIQTQHAIYQTPAMHEPKLECALCRHAVSAQVTLPKNYVVEQILNSMEPVDVDQVITENEAVNAYKILVERARQQVRESEEKVAKLYKTTEE</sequence>
<dbReference type="Proteomes" id="UP000887576">
    <property type="component" value="Unplaced"/>
</dbReference>
<dbReference type="WBParaSite" id="JU765_v2.g9166.t1">
    <property type="protein sequence ID" value="JU765_v2.g9166.t1"/>
    <property type="gene ID" value="JU765_v2.g9166"/>
</dbReference>
<evidence type="ECO:0000313" key="2">
    <source>
        <dbReference type="WBParaSite" id="JU765_v2.g9166.t1"/>
    </source>
</evidence>
<name>A0AC34RR69_9BILA</name>
<accession>A0AC34RR69</accession>
<proteinExistence type="predicted"/>